<reference evidence="7" key="1">
    <citation type="submission" date="2018-05" db="EMBL/GenBank/DDBJ databases">
        <authorList>
            <person name="Lanie J.A."/>
            <person name="Ng W.-L."/>
            <person name="Kazmierczak K.M."/>
            <person name="Andrzejewski T.M."/>
            <person name="Davidsen T.M."/>
            <person name="Wayne K.J."/>
            <person name="Tettelin H."/>
            <person name="Glass J.I."/>
            <person name="Rusch D."/>
            <person name="Podicherti R."/>
            <person name="Tsui H.-C.T."/>
            <person name="Winkler M.E."/>
        </authorList>
    </citation>
    <scope>NUCLEOTIDE SEQUENCE</scope>
</reference>
<keyword evidence="4" id="KW-1015">Disulfide bond</keyword>
<dbReference type="EMBL" id="UINC01053881">
    <property type="protein sequence ID" value="SVB70940.1"/>
    <property type="molecule type" value="Genomic_DNA"/>
</dbReference>
<comment type="similarity">
    <text evidence="1">Belongs to the glutaredoxin family.</text>
</comment>
<name>A0A382G6N9_9ZZZZ</name>
<dbReference type="GO" id="GO:0045454">
    <property type="term" value="P:cell redox homeostasis"/>
    <property type="evidence" value="ECO:0007669"/>
    <property type="project" value="InterPro"/>
</dbReference>
<dbReference type="SUPFAM" id="SSF52833">
    <property type="entry name" value="Thioredoxin-like"/>
    <property type="match status" value="1"/>
</dbReference>
<dbReference type="GO" id="GO:0015038">
    <property type="term" value="F:glutathione disulfide oxidoreductase activity"/>
    <property type="evidence" value="ECO:0007669"/>
    <property type="project" value="TreeGrafter"/>
</dbReference>
<evidence type="ECO:0000256" key="4">
    <source>
        <dbReference type="ARBA" id="ARBA00023157"/>
    </source>
</evidence>
<dbReference type="InterPro" id="IPR002109">
    <property type="entry name" value="Glutaredoxin"/>
</dbReference>
<dbReference type="Gene3D" id="3.40.30.10">
    <property type="entry name" value="Glutaredoxin"/>
    <property type="match status" value="1"/>
</dbReference>
<dbReference type="InterPro" id="IPR036249">
    <property type="entry name" value="Thioredoxin-like_sf"/>
</dbReference>
<evidence type="ECO:0000256" key="1">
    <source>
        <dbReference type="ARBA" id="ARBA00007787"/>
    </source>
</evidence>
<sequence>VPATFPSAWSTFGSIKSAHHRCTQIGLVVKCSTPVRVCQSGLAIVMQRVTIYLTTLCPFCWRAKRLLDVRGVSYEEINIMDDPGLRSEMVSRAGGESTVPQIFIAGQHIGGSDELTVLEKTGKLDLLLNAK</sequence>
<protein>
    <recommendedName>
        <fullName evidence="6">Glutaredoxin domain-containing protein</fullName>
    </recommendedName>
</protein>
<accession>A0A382G6N9</accession>
<evidence type="ECO:0000259" key="6">
    <source>
        <dbReference type="Pfam" id="PF00462"/>
    </source>
</evidence>
<dbReference type="PRINTS" id="PR00160">
    <property type="entry name" value="GLUTAREDOXIN"/>
</dbReference>
<keyword evidence="3" id="KW-0249">Electron transport</keyword>
<dbReference type="PROSITE" id="PS51354">
    <property type="entry name" value="GLUTAREDOXIN_2"/>
    <property type="match status" value="1"/>
</dbReference>
<evidence type="ECO:0000256" key="3">
    <source>
        <dbReference type="ARBA" id="ARBA00022982"/>
    </source>
</evidence>
<evidence type="ECO:0000313" key="7">
    <source>
        <dbReference type="EMBL" id="SVB70940.1"/>
    </source>
</evidence>
<feature type="non-terminal residue" evidence="7">
    <location>
        <position position="1"/>
    </location>
</feature>
<organism evidence="7">
    <name type="scientific">marine metagenome</name>
    <dbReference type="NCBI Taxonomy" id="408172"/>
    <lineage>
        <taxon>unclassified sequences</taxon>
        <taxon>metagenomes</taxon>
        <taxon>ecological metagenomes</taxon>
    </lineage>
</organism>
<dbReference type="InterPro" id="IPR011767">
    <property type="entry name" value="GLR_AS"/>
</dbReference>
<dbReference type="PANTHER" id="PTHR45694:SF18">
    <property type="entry name" value="GLUTAREDOXIN-1-RELATED"/>
    <property type="match status" value="1"/>
</dbReference>
<dbReference type="Pfam" id="PF00462">
    <property type="entry name" value="Glutaredoxin"/>
    <property type="match status" value="1"/>
</dbReference>
<feature type="domain" description="Glutaredoxin" evidence="6">
    <location>
        <begin position="49"/>
        <end position="109"/>
    </location>
</feature>
<keyword evidence="2" id="KW-0813">Transport</keyword>
<proteinExistence type="inferred from homology"/>
<gene>
    <name evidence="7" type="ORF">METZ01_LOCUS223794</name>
</gene>
<dbReference type="InterPro" id="IPR011900">
    <property type="entry name" value="GRX_bact"/>
</dbReference>
<evidence type="ECO:0000256" key="5">
    <source>
        <dbReference type="ARBA" id="ARBA00023284"/>
    </source>
</evidence>
<dbReference type="CDD" id="cd03418">
    <property type="entry name" value="GRX_GRXb_1_3_like"/>
    <property type="match status" value="1"/>
</dbReference>
<dbReference type="GO" id="GO:0034599">
    <property type="term" value="P:cellular response to oxidative stress"/>
    <property type="evidence" value="ECO:0007669"/>
    <property type="project" value="TreeGrafter"/>
</dbReference>
<dbReference type="InterPro" id="IPR014025">
    <property type="entry name" value="Glutaredoxin_subgr"/>
</dbReference>
<dbReference type="PANTHER" id="PTHR45694">
    <property type="entry name" value="GLUTAREDOXIN 2"/>
    <property type="match status" value="1"/>
</dbReference>
<dbReference type="GO" id="GO:0005737">
    <property type="term" value="C:cytoplasm"/>
    <property type="evidence" value="ECO:0007669"/>
    <property type="project" value="TreeGrafter"/>
</dbReference>
<dbReference type="PROSITE" id="PS00195">
    <property type="entry name" value="GLUTAREDOXIN_1"/>
    <property type="match status" value="1"/>
</dbReference>
<dbReference type="AlphaFoldDB" id="A0A382G6N9"/>
<evidence type="ECO:0000256" key="2">
    <source>
        <dbReference type="ARBA" id="ARBA00022448"/>
    </source>
</evidence>
<keyword evidence="5" id="KW-0676">Redox-active center</keyword>
<dbReference type="NCBIfam" id="TIGR02181">
    <property type="entry name" value="GRX_bact"/>
    <property type="match status" value="1"/>
</dbReference>